<dbReference type="AlphaFoldDB" id="A0A5C4JPH2"/>
<reference evidence="3 4" key="1">
    <citation type="submission" date="2019-06" db="EMBL/GenBank/DDBJ databases">
        <title>Martelella lutilitoris sp. nov., isolated from a tidal mudflat.</title>
        <authorList>
            <person name="Kim Y.-J."/>
        </authorList>
    </citation>
    <scope>NUCLEOTIDE SEQUENCE [LARGE SCALE GENOMIC DNA]</scope>
    <source>
        <strain evidence="3 4">GH2-6</strain>
    </source>
</reference>
<sequence>MLKINKMILCFCLTGCTLSDAVQYDVSALNGAEREKNALYCRKNPAPSGSEKGSDAAGTASKKTCEDPNKRARDDEIEYMAVIKQANLLATEYRRGAAAAARGQDVGAVGIILSAGTAAGGLLFGSSLNLVKGAGLGAGLMNSNMSYFKPRRAQISLLSAADQANCVADAGSPKPLNDADLAAGRLKIEAALGKIQNALMLSLVKDTPDYDALVDALYKIGTAGASRQAITAAEKTGNSLNALSARIDACLSPI</sequence>
<keyword evidence="2" id="KW-0732">Signal</keyword>
<name>A0A5C4JPH2_9HYPH</name>
<protein>
    <submittedName>
        <fullName evidence="3">Flagellar brake protein</fullName>
    </submittedName>
</protein>
<keyword evidence="3" id="KW-0966">Cell projection</keyword>
<dbReference type="Proteomes" id="UP000307874">
    <property type="component" value="Unassembled WGS sequence"/>
</dbReference>
<dbReference type="RefSeq" id="WP_138748945.1">
    <property type="nucleotide sequence ID" value="NZ_VCLB01000007.1"/>
</dbReference>
<keyword evidence="4" id="KW-1185">Reference proteome</keyword>
<feature type="signal peptide" evidence="2">
    <location>
        <begin position="1"/>
        <end position="21"/>
    </location>
</feature>
<feature type="chain" id="PRO_5022891748" evidence="2">
    <location>
        <begin position="22"/>
        <end position="254"/>
    </location>
</feature>
<accession>A0A5C4JPH2</accession>
<proteinExistence type="predicted"/>
<dbReference type="EMBL" id="VCLB01000007">
    <property type="protein sequence ID" value="TNB47112.1"/>
    <property type="molecule type" value="Genomic_DNA"/>
</dbReference>
<evidence type="ECO:0000256" key="1">
    <source>
        <dbReference type="SAM" id="MobiDB-lite"/>
    </source>
</evidence>
<evidence type="ECO:0000313" key="3">
    <source>
        <dbReference type="EMBL" id="TNB47112.1"/>
    </source>
</evidence>
<organism evidence="3 4">
    <name type="scientific">Martelella lutilitoris</name>
    <dbReference type="NCBI Taxonomy" id="2583532"/>
    <lineage>
        <taxon>Bacteria</taxon>
        <taxon>Pseudomonadati</taxon>
        <taxon>Pseudomonadota</taxon>
        <taxon>Alphaproteobacteria</taxon>
        <taxon>Hyphomicrobiales</taxon>
        <taxon>Aurantimonadaceae</taxon>
        <taxon>Martelella</taxon>
    </lineage>
</organism>
<keyword evidence="3" id="KW-0282">Flagellum</keyword>
<evidence type="ECO:0000256" key="2">
    <source>
        <dbReference type="SAM" id="SignalP"/>
    </source>
</evidence>
<keyword evidence="3" id="KW-0969">Cilium</keyword>
<gene>
    <name evidence="3" type="ORF">FF124_13090</name>
</gene>
<feature type="region of interest" description="Disordered" evidence="1">
    <location>
        <begin position="43"/>
        <end position="70"/>
    </location>
</feature>
<evidence type="ECO:0000313" key="4">
    <source>
        <dbReference type="Proteomes" id="UP000307874"/>
    </source>
</evidence>
<comment type="caution">
    <text evidence="3">The sequence shown here is derived from an EMBL/GenBank/DDBJ whole genome shotgun (WGS) entry which is preliminary data.</text>
</comment>